<evidence type="ECO:0000313" key="2">
    <source>
        <dbReference type="Proteomes" id="UP000015854"/>
    </source>
</evidence>
<proteinExistence type="predicted"/>
<name>T0S5F3_LACLC</name>
<gene>
    <name evidence="1" type="ORF">LLT6_15345</name>
</gene>
<evidence type="ECO:0000313" key="1">
    <source>
        <dbReference type="EMBL" id="EQC53761.1"/>
    </source>
</evidence>
<dbReference type="EMBL" id="ATBB01000706">
    <property type="protein sequence ID" value="EQC53761.1"/>
    <property type="molecule type" value="Genomic_DNA"/>
</dbReference>
<reference evidence="1 2" key="1">
    <citation type="journal article" date="2013" name="ISME J.">
        <title>Multifactorial diversity sustains microbial community stability.</title>
        <authorList>
            <person name="Erkus O."/>
            <person name="de Jager V.C."/>
            <person name="Spus M."/>
            <person name="van Alen-Boerrigter I.J."/>
            <person name="van Rijswijck I.M."/>
            <person name="Hazelwood L."/>
            <person name="Janssen P.W."/>
            <person name="van Hijum S.A."/>
            <person name="Kleerebezem M."/>
            <person name="Smid E.J."/>
        </authorList>
    </citation>
    <scope>NUCLEOTIDE SEQUENCE [LARGE SCALE GENOMIC DNA]</scope>
    <source>
        <strain evidence="1 2">TIFN6</strain>
    </source>
</reference>
<accession>T0S5F3</accession>
<sequence>MNCYLCGKPLKENEVIPYQERQICDECEYRLEVDH</sequence>
<protein>
    <submittedName>
        <fullName evidence="1">Uncharacterized protein</fullName>
    </submittedName>
</protein>
<comment type="caution">
    <text evidence="1">The sequence shown here is derived from an EMBL/GenBank/DDBJ whole genome shotgun (WGS) entry which is preliminary data.</text>
</comment>
<dbReference type="AlphaFoldDB" id="T0S5F3"/>
<dbReference type="Proteomes" id="UP000015854">
    <property type="component" value="Unassembled WGS sequence"/>
</dbReference>
<organism evidence="1 2">
    <name type="scientific">Lactococcus cremoris subsp. cremoris TIFN6</name>
    <dbReference type="NCBI Taxonomy" id="1234876"/>
    <lineage>
        <taxon>Bacteria</taxon>
        <taxon>Bacillati</taxon>
        <taxon>Bacillota</taxon>
        <taxon>Bacilli</taxon>
        <taxon>Lactobacillales</taxon>
        <taxon>Streptococcaceae</taxon>
        <taxon>Lactococcus</taxon>
        <taxon>Lactococcus cremoris subsp. cremoris</taxon>
    </lineage>
</organism>